<gene>
    <name evidence="1" type="ordered locus">VIT_12s0028g02120</name>
</gene>
<accession>E0CTS3</accession>
<proteinExistence type="predicted"/>
<dbReference type="HOGENOM" id="CLU_3036280_0_0_1"/>
<dbReference type="InParanoid" id="E0CTS3"/>
<evidence type="ECO:0000313" key="2">
    <source>
        <dbReference type="Proteomes" id="UP000009183"/>
    </source>
</evidence>
<protein>
    <submittedName>
        <fullName evidence="1">Uncharacterized protein</fullName>
    </submittedName>
</protein>
<keyword evidence="2" id="KW-1185">Reference proteome</keyword>
<evidence type="ECO:0000313" key="1">
    <source>
        <dbReference type="EMBL" id="CBI21989.3"/>
    </source>
</evidence>
<dbReference type="AlphaFoldDB" id="E0CTS3"/>
<reference evidence="2" key="1">
    <citation type="journal article" date="2007" name="Nature">
        <title>The grapevine genome sequence suggests ancestral hexaploidization in major angiosperm phyla.</title>
        <authorList>
            <consortium name="The French-Italian Public Consortium for Grapevine Genome Characterization."/>
            <person name="Jaillon O."/>
            <person name="Aury J.-M."/>
            <person name="Noel B."/>
            <person name="Policriti A."/>
            <person name="Clepet C."/>
            <person name="Casagrande A."/>
            <person name="Choisne N."/>
            <person name="Aubourg S."/>
            <person name="Vitulo N."/>
            <person name="Jubin C."/>
            <person name="Vezzi A."/>
            <person name="Legeai F."/>
            <person name="Hugueney P."/>
            <person name="Dasilva C."/>
            <person name="Horner D."/>
            <person name="Mica E."/>
            <person name="Jublot D."/>
            <person name="Poulain J."/>
            <person name="Bruyere C."/>
            <person name="Billault A."/>
            <person name="Segurens B."/>
            <person name="Gouyvenoux M."/>
            <person name="Ugarte E."/>
            <person name="Cattonaro F."/>
            <person name="Anthouard V."/>
            <person name="Vico V."/>
            <person name="Del Fabbro C."/>
            <person name="Alaux M."/>
            <person name="Di Gaspero G."/>
            <person name="Dumas V."/>
            <person name="Felice N."/>
            <person name="Paillard S."/>
            <person name="Juman I."/>
            <person name="Moroldo M."/>
            <person name="Scalabrin S."/>
            <person name="Canaguier A."/>
            <person name="Le Clainche I."/>
            <person name="Malacrida G."/>
            <person name="Durand E."/>
            <person name="Pesole G."/>
            <person name="Laucou V."/>
            <person name="Chatelet P."/>
            <person name="Merdinoglu D."/>
            <person name="Delledonne M."/>
            <person name="Pezzotti M."/>
            <person name="Lecharny A."/>
            <person name="Scarpelli C."/>
            <person name="Artiguenave F."/>
            <person name="Pe M.E."/>
            <person name="Valle G."/>
            <person name="Morgante M."/>
            <person name="Caboche M."/>
            <person name="Adam-Blondon A.-F."/>
            <person name="Weissenbach J."/>
            <person name="Quetier F."/>
            <person name="Wincker P."/>
        </authorList>
    </citation>
    <scope>NUCLEOTIDE SEQUENCE [LARGE SCALE GENOMIC DNA]</scope>
    <source>
        <strain evidence="2">cv. Pinot noir / PN40024</strain>
    </source>
</reference>
<name>E0CTS3_VITVI</name>
<organism evidence="1 2">
    <name type="scientific">Vitis vinifera</name>
    <name type="common">Grape</name>
    <dbReference type="NCBI Taxonomy" id="29760"/>
    <lineage>
        <taxon>Eukaryota</taxon>
        <taxon>Viridiplantae</taxon>
        <taxon>Streptophyta</taxon>
        <taxon>Embryophyta</taxon>
        <taxon>Tracheophyta</taxon>
        <taxon>Spermatophyta</taxon>
        <taxon>Magnoliopsida</taxon>
        <taxon>eudicotyledons</taxon>
        <taxon>Gunneridae</taxon>
        <taxon>Pentapetalae</taxon>
        <taxon>rosids</taxon>
        <taxon>Vitales</taxon>
        <taxon>Vitaceae</taxon>
        <taxon>Viteae</taxon>
        <taxon>Vitis</taxon>
    </lineage>
</organism>
<dbReference type="Proteomes" id="UP000009183">
    <property type="component" value="Chromosome 12"/>
</dbReference>
<dbReference type="EMBL" id="FN595235">
    <property type="protein sequence ID" value="CBI21989.3"/>
    <property type="molecule type" value="Genomic_DNA"/>
</dbReference>
<dbReference type="PaxDb" id="29760-VIT_12s0028g02120.t01"/>
<sequence>MLLLGSGGGLVGDSGVRICWWSYGLQLKEFRTKEACEPMRCCLRTISRLKRSFMG</sequence>